<sequence>MRLIRTDNLTLEEFPGDYSGPYAILSHTWEDGEISYHEMQAASPASRWQGAAIKKKPGYQKICNFARVAAADGFEYMWVDTCCIDKSSSAELSESINSMFRWYSKATRCYVYLADVPPGPLKDLHDALENRVLKPHARSRWYTRGWTLQELIAPKDLVFYYSDWSPAFKKATELKLLSKITGIPRSVLETGDCSSISVADKMRWAADRTTTRIEDMAYCLLGIFDVNMPLLYGEAEKAFLRLQEEICRTSDDQTIFAWQHGTLSSSEQPIQTIKTAAEGQSFRTYRGLFARSPQEFVITLNETLAPFEHPTFIPPFGSTSIGFNAQLSLI</sequence>
<evidence type="ECO:0000259" key="2">
    <source>
        <dbReference type="Pfam" id="PF26640"/>
    </source>
</evidence>
<feature type="domain" description="Heterokaryon incompatibility" evidence="1">
    <location>
        <begin position="22"/>
        <end position="115"/>
    </location>
</feature>
<comment type="caution">
    <text evidence="3">The sequence shown here is derived from an EMBL/GenBank/DDBJ whole genome shotgun (WGS) entry which is preliminary data.</text>
</comment>
<evidence type="ECO:0000259" key="1">
    <source>
        <dbReference type="Pfam" id="PF06985"/>
    </source>
</evidence>
<dbReference type="Proteomes" id="UP001301769">
    <property type="component" value="Unassembled WGS sequence"/>
</dbReference>
<dbReference type="EMBL" id="MU858136">
    <property type="protein sequence ID" value="KAK4211988.1"/>
    <property type="molecule type" value="Genomic_DNA"/>
</dbReference>
<evidence type="ECO:0000313" key="3">
    <source>
        <dbReference type="EMBL" id="KAK4211988.1"/>
    </source>
</evidence>
<reference evidence="3" key="1">
    <citation type="journal article" date="2023" name="Mol. Phylogenet. Evol.">
        <title>Genome-scale phylogeny and comparative genomics of the fungal order Sordariales.</title>
        <authorList>
            <person name="Hensen N."/>
            <person name="Bonometti L."/>
            <person name="Westerberg I."/>
            <person name="Brannstrom I.O."/>
            <person name="Guillou S."/>
            <person name="Cros-Aarteil S."/>
            <person name="Calhoun S."/>
            <person name="Haridas S."/>
            <person name="Kuo A."/>
            <person name="Mondo S."/>
            <person name="Pangilinan J."/>
            <person name="Riley R."/>
            <person name="LaButti K."/>
            <person name="Andreopoulos B."/>
            <person name="Lipzen A."/>
            <person name="Chen C."/>
            <person name="Yan M."/>
            <person name="Daum C."/>
            <person name="Ng V."/>
            <person name="Clum A."/>
            <person name="Steindorff A."/>
            <person name="Ohm R.A."/>
            <person name="Martin F."/>
            <person name="Silar P."/>
            <person name="Natvig D.O."/>
            <person name="Lalanne C."/>
            <person name="Gautier V."/>
            <person name="Ament-Velasquez S.L."/>
            <person name="Kruys A."/>
            <person name="Hutchinson M.I."/>
            <person name="Powell A.J."/>
            <person name="Barry K."/>
            <person name="Miller A.N."/>
            <person name="Grigoriev I.V."/>
            <person name="Debuchy R."/>
            <person name="Gladieux P."/>
            <person name="Hiltunen Thoren M."/>
            <person name="Johannesson H."/>
        </authorList>
    </citation>
    <scope>NUCLEOTIDE SEQUENCE</scope>
    <source>
        <strain evidence="3">PSN293</strain>
    </source>
</reference>
<organism evidence="3 4">
    <name type="scientific">Rhypophila decipiens</name>
    <dbReference type="NCBI Taxonomy" id="261697"/>
    <lineage>
        <taxon>Eukaryota</taxon>
        <taxon>Fungi</taxon>
        <taxon>Dikarya</taxon>
        <taxon>Ascomycota</taxon>
        <taxon>Pezizomycotina</taxon>
        <taxon>Sordariomycetes</taxon>
        <taxon>Sordariomycetidae</taxon>
        <taxon>Sordariales</taxon>
        <taxon>Naviculisporaceae</taxon>
        <taxon>Rhypophila</taxon>
    </lineage>
</organism>
<feature type="domain" description="DUF8212" evidence="2">
    <location>
        <begin position="237"/>
        <end position="297"/>
    </location>
</feature>
<gene>
    <name evidence="3" type="ORF">QBC37DRAFT_263287</name>
</gene>
<reference evidence="3" key="2">
    <citation type="submission" date="2023-05" db="EMBL/GenBank/DDBJ databases">
        <authorList>
            <consortium name="Lawrence Berkeley National Laboratory"/>
            <person name="Steindorff A."/>
            <person name="Hensen N."/>
            <person name="Bonometti L."/>
            <person name="Westerberg I."/>
            <person name="Brannstrom I.O."/>
            <person name="Guillou S."/>
            <person name="Cros-Aarteil S."/>
            <person name="Calhoun S."/>
            <person name="Haridas S."/>
            <person name="Kuo A."/>
            <person name="Mondo S."/>
            <person name="Pangilinan J."/>
            <person name="Riley R."/>
            <person name="Labutti K."/>
            <person name="Andreopoulos B."/>
            <person name="Lipzen A."/>
            <person name="Chen C."/>
            <person name="Yanf M."/>
            <person name="Daum C."/>
            <person name="Ng V."/>
            <person name="Clum A."/>
            <person name="Ohm R."/>
            <person name="Martin F."/>
            <person name="Silar P."/>
            <person name="Natvig D."/>
            <person name="Lalanne C."/>
            <person name="Gautier V."/>
            <person name="Ament-Velasquez S.L."/>
            <person name="Kruys A."/>
            <person name="Hutchinson M.I."/>
            <person name="Powell A.J."/>
            <person name="Barry K."/>
            <person name="Miller A.N."/>
            <person name="Grigoriev I.V."/>
            <person name="Debuchy R."/>
            <person name="Gladieux P."/>
            <person name="Thoren M.H."/>
            <person name="Johannesson H."/>
        </authorList>
    </citation>
    <scope>NUCLEOTIDE SEQUENCE</scope>
    <source>
        <strain evidence="3">PSN293</strain>
    </source>
</reference>
<dbReference type="InterPro" id="IPR058525">
    <property type="entry name" value="DUF8212"/>
</dbReference>
<accession>A0AAN7B5U2</accession>
<evidence type="ECO:0000313" key="4">
    <source>
        <dbReference type="Proteomes" id="UP001301769"/>
    </source>
</evidence>
<dbReference type="Pfam" id="PF26640">
    <property type="entry name" value="DUF8212"/>
    <property type="match status" value="1"/>
</dbReference>
<dbReference type="Pfam" id="PF06985">
    <property type="entry name" value="HET"/>
    <property type="match status" value="1"/>
</dbReference>
<feature type="non-terminal residue" evidence="3">
    <location>
        <position position="330"/>
    </location>
</feature>
<dbReference type="PANTHER" id="PTHR10622">
    <property type="entry name" value="HET DOMAIN-CONTAINING PROTEIN"/>
    <property type="match status" value="1"/>
</dbReference>
<name>A0AAN7B5U2_9PEZI</name>
<proteinExistence type="predicted"/>
<dbReference type="InterPro" id="IPR010730">
    <property type="entry name" value="HET"/>
</dbReference>
<keyword evidence="4" id="KW-1185">Reference proteome</keyword>
<protein>
    <submittedName>
        <fullName evidence="3">HET-domain-containing protein</fullName>
    </submittedName>
</protein>
<dbReference type="AlphaFoldDB" id="A0AAN7B5U2"/>
<dbReference type="PANTHER" id="PTHR10622:SF10">
    <property type="entry name" value="HET DOMAIN-CONTAINING PROTEIN"/>
    <property type="match status" value="1"/>
</dbReference>